<feature type="non-terminal residue" evidence="2">
    <location>
        <position position="109"/>
    </location>
</feature>
<evidence type="ECO:0000313" key="2">
    <source>
        <dbReference type="EMBL" id="SVD06924.1"/>
    </source>
</evidence>
<organism evidence="2">
    <name type="scientific">marine metagenome</name>
    <dbReference type="NCBI Taxonomy" id="408172"/>
    <lineage>
        <taxon>unclassified sequences</taxon>
        <taxon>metagenomes</taxon>
        <taxon>ecological metagenomes</taxon>
    </lineage>
</organism>
<accession>A0A382SAJ4</accession>
<reference evidence="2" key="1">
    <citation type="submission" date="2018-05" db="EMBL/GenBank/DDBJ databases">
        <authorList>
            <person name="Lanie J.A."/>
            <person name="Ng W.-L."/>
            <person name="Kazmierczak K.M."/>
            <person name="Andrzejewski T.M."/>
            <person name="Davidsen T.M."/>
            <person name="Wayne K.J."/>
            <person name="Tettelin H."/>
            <person name="Glass J.I."/>
            <person name="Rusch D."/>
            <person name="Podicherti R."/>
            <person name="Tsui H.-C.T."/>
            <person name="Winkler M.E."/>
        </authorList>
    </citation>
    <scope>NUCLEOTIDE SEQUENCE</scope>
</reference>
<sequence>MPVTNAKTYMSSLQDDREIYIDGERIKDVTKDYRFIGAAETMAELLQMQHDPDLIDTLTYSSPSSGDKVGMSHIQPRSRKDVKARGDAMKVWMDATCGMLGRSPDYKNV</sequence>
<dbReference type="Gene3D" id="1.10.3140.10">
    <property type="entry name" value="4-hydroxybutyryl-coa dehydratase, domain 1"/>
    <property type="match status" value="1"/>
</dbReference>
<feature type="domain" description="HpaB/PvcC/4-BUDH N-terminal" evidence="1">
    <location>
        <begin position="7"/>
        <end position="108"/>
    </location>
</feature>
<dbReference type="InterPro" id="IPR004925">
    <property type="entry name" value="HpaB/PvcC/4-BUDH"/>
</dbReference>
<protein>
    <recommendedName>
        <fullName evidence="1">HpaB/PvcC/4-BUDH N-terminal domain-containing protein</fullName>
    </recommendedName>
</protein>
<dbReference type="InterPro" id="IPR009100">
    <property type="entry name" value="AcylCoA_DH/oxidase_NM_dom_sf"/>
</dbReference>
<evidence type="ECO:0000259" key="1">
    <source>
        <dbReference type="Pfam" id="PF11794"/>
    </source>
</evidence>
<dbReference type="EMBL" id="UINC01127660">
    <property type="protein sequence ID" value="SVD06924.1"/>
    <property type="molecule type" value="Genomic_DNA"/>
</dbReference>
<name>A0A382SAJ4_9ZZZZ</name>
<dbReference type="Pfam" id="PF11794">
    <property type="entry name" value="HpaB_N"/>
    <property type="match status" value="1"/>
</dbReference>
<dbReference type="PANTHER" id="PTHR36117:SF3">
    <property type="entry name" value="4-HYDROXYPHENYLACETATE 3-MONOOXYGENASE-RELATED"/>
    <property type="match status" value="1"/>
</dbReference>
<dbReference type="InterPro" id="IPR024674">
    <property type="entry name" value="HpaB/PvcC/4-BUDH_N"/>
</dbReference>
<dbReference type="GO" id="GO:0016627">
    <property type="term" value="F:oxidoreductase activity, acting on the CH-CH group of donors"/>
    <property type="evidence" value="ECO:0007669"/>
    <property type="project" value="InterPro"/>
</dbReference>
<dbReference type="AlphaFoldDB" id="A0A382SAJ4"/>
<dbReference type="PANTHER" id="PTHR36117">
    <property type="entry name" value="4-HYDROXYPHENYLACETATE 3-MONOOXYGENASE-RELATED"/>
    <property type="match status" value="1"/>
</dbReference>
<gene>
    <name evidence="2" type="ORF">METZ01_LOCUS359778</name>
</gene>
<dbReference type="SUPFAM" id="SSF56645">
    <property type="entry name" value="Acyl-CoA dehydrogenase NM domain-like"/>
    <property type="match status" value="1"/>
</dbReference>
<proteinExistence type="predicted"/>